<dbReference type="Proteomes" id="UP001149163">
    <property type="component" value="Unassembled WGS sequence"/>
</dbReference>
<evidence type="ECO:0000313" key="3">
    <source>
        <dbReference type="Proteomes" id="UP001149163"/>
    </source>
</evidence>
<dbReference type="RefSeq" id="XP_056547871.1">
    <property type="nucleotide sequence ID" value="XM_056684265.1"/>
</dbReference>
<comment type="caution">
    <text evidence="2">The sequence shown here is derived from an EMBL/GenBank/DDBJ whole genome shotgun (WGS) entry which is preliminary data.</text>
</comment>
<sequence length="59" mass="6076">MSPVSLYPALDNDTLGENGESGEEVVGGGEGCSPTPTTPCPLRTGKGTWLERNRGKAGQ</sequence>
<reference evidence="2" key="2">
    <citation type="journal article" date="2023" name="IMA Fungus">
        <title>Comparative genomic study of the Penicillium genus elucidates a diverse pangenome and 15 lateral gene transfer events.</title>
        <authorList>
            <person name="Petersen C."/>
            <person name="Sorensen T."/>
            <person name="Nielsen M.R."/>
            <person name="Sondergaard T.E."/>
            <person name="Sorensen J.L."/>
            <person name="Fitzpatrick D.A."/>
            <person name="Frisvad J.C."/>
            <person name="Nielsen K.L."/>
        </authorList>
    </citation>
    <scope>NUCLEOTIDE SEQUENCE</scope>
    <source>
        <strain evidence="2">IBT 26290</strain>
    </source>
</reference>
<dbReference type="EMBL" id="JAPQKN010000001">
    <property type="protein sequence ID" value="KAJ5176263.1"/>
    <property type="molecule type" value="Genomic_DNA"/>
</dbReference>
<proteinExistence type="predicted"/>
<accession>A0A9W9IGF7</accession>
<evidence type="ECO:0000313" key="2">
    <source>
        <dbReference type="EMBL" id="KAJ5176263.1"/>
    </source>
</evidence>
<dbReference type="AlphaFoldDB" id="A0A9W9IGF7"/>
<feature type="region of interest" description="Disordered" evidence="1">
    <location>
        <begin position="1"/>
        <end position="59"/>
    </location>
</feature>
<keyword evidence="3" id="KW-1185">Reference proteome</keyword>
<feature type="compositionally biased region" description="Basic and acidic residues" evidence="1">
    <location>
        <begin position="49"/>
        <end position="59"/>
    </location>
</feature>
<reference evidence="2" key="1">
    <citation type="submission" date="2022-11" db="EMBL/GenBank/DDBJ databases">
        <authorList>
            <person name="Petersen C."/>
        </authorList>
    </citation>
    <scope>NUCLEOTIDE SEQUENCE</scope>
    <source>
        <strain evidence="2">IBT 26290</strain>
    </source>
</reference>
<organism evidence="2 3">
    <name type="scientific">Penicillium canariense</name>
    <dbReference type="NCBI Taxonomy" id="189055"/>
    <lineage>
        <taxon>Eukaryota</taxon>
        <taxon>Fungi</taxon>
        <taxon>Dikarya</taxon>
        <taxon>Ascomycota</taxon>
        <taxon>Pezizomycotina</taxon>
        <taxon>Eurotiomycetes</taxon>
        <taxon>Eurotiomycetidae</taxon>
        <taxon>Eurotiales</taxon>
        <taxon>Aspergillaceae</taxon>
        <taxon>Penicillium</taxon>
    </lineage>
</organism>
<gene>
    <name evidence="2" type="ORF">N7482_002140</name>
</gene>
<protein>
    <submittedName>
        <fullName evidence="2">Uncharacterized protein</fullName>
    </submittedName>
</protein>
<dbReference type="GeneID" id="81423441"/>
<evidence type="ECO:0000256" key="1">
    <source>
        <dbReference type="SAM" id="MobiDB-lite"/>
    </source>
</evidence>
<name>A0A9W9IGF7_9EURO</name>